<sequence length="412" mass="45096">MKKIFCLLLITISFFGGAVKADDNFDVSARHAIAIENSTGKILYEKDSNTSAGIASITKILTVYLVYKEIQAGELKWDDKVKISNYAYGLTTNYETSNVPMEAREYTVKQLVEATMIASANSAAIALAEKIAGTEPKFVDLMKKQLDAWGIKDYKLVNASGLNNSLLGENIYPGTSSEDENMMSAKSVAIIAHHLINDFPDVLKITSQTTADFAGTPITTYNYMLPNMSYARDGVDGLKTGTTELAGASFVATSTENKMRIITVVLNADNADIDTNARFKATNDLLNYVSQNYEARTLVAKGKSYRKSTAKIVDGKEKTVSSIAEKSLTVIEKKTAATAGKLKIETSEKGYVATVKKGSKVGKAVFYDSDLVGDGYIGQVPSVNLLAKKEVKRSFFLKVWWNHFVIYVNEKL</sequence>
<dbReference type="Proteomes" id="UP000249495">
    <property type="component" value="Chromosome 1"/>
</dbReference>
<dbReference type="KEGG" id="sfer:NCTC12278_00279"/>
<comment type="pathway">
    <text evidence="2">Cell wall biogenesis; peptidoglycan biosynthesis.</text>
</comment>
<evidence type="ECO:0000256" key="9">
    <source>
        <dbReference type="ARBA" id="ARBA00022960"/>
    </source>
</evidence>
<evidence type="ECO:0000256" key="14">
    <source>
        <dbReference type="PIRSR" id="PIRSR618044-2"/>
    </source>
</evidence>
<evidence type="ECO:0000256" key="6">
    <source>
        <dbReference type="ARBA" id="ARBA00022670"/>
    </source>
</evidence>
<accession>A0A2X3W4M9</accession>
<dbReference type="GO" id="GO:0008360">
    <property type="term" value="P:regulation of cell shape"/>
    <property type="evidence" value="ECO:0007669"/>
    <property type="project" value="UniProtKB-KW"/>
</dbReference>
<evidence type="ECO:0000256" key="3">
    <source>
        <dbReference type="ARBA" id="ARBA00007164"/>
    </source>
</evidence>
<keyword evidence="8 18" id="KW-0378">Hydrolase</keyword>
<evidence type="ECO:0000256" key="7">
    <source>
        <dbReference type="ARBA" id="ARBA00022729"/>
    </source>
</evidence>
<keyword evidence="6" id="KW-0645">Protease</keyword>
<keyword evidence="19" id="KW-1185">Reference proteome</keyword>
<dbReference type="STRING" id="1123303.GCA_000372425_01441"/>
<protein>
    <recommendedName>
        <fullName evidence="4">serine-type D-Ala-D-Ala carboxypeptidase</fullName>
        <ecNumber evidence="4">3.4.16.4</ecNumber>
    </recommendedName>
</protein>
<feature type="active site" description="Proton acceptor" evidence="13">
    <location>
        <position position="59"/>
    </location>
</feature>
<dbReference type="InterPro" id="IPR037167">
    <property type="entry name" value="Peptidase_S11_C_sf"/>
</dbReference>
<evidence type="ECO:0000256" key="2">
    <source>
        <dbReference type="ARBA" id="ARBA00004752"/>
    </source>
</evidence>
<dbReference type="PANTHER" id="PTHR21581:SF11">
    <property type="entry name" value="D-ALANYL-D-ALANINE CARBOXYPEPTIDASE DACA"/>
    <property type="match status" value="1"/>
</dbReference>
<keyword evidence="11" id="KW-0961">Cell wall biogenesis/degradation</keyword>
<organism evidence="18 19">
    <name type="scientific">Streptococcus ferus</name>
    <dbReference type="NCBI Taxonomy" id="1345"/>
    <lineage>
        <taxon>Bacteria</taxon>
        <taxon>Bacillati</taxon>
        <taxon>Bacillota</taxon>
        <taxon>Bacilli</taxon>
        <taxon>Lactobacillales</taxon>
        <taxon>Streptococcaceae</taxon>
        <taxon>Streptococcus</taxon>
    </lineage>
</organism>
<keyword evidence="10" id="KW-0573">Peptidoglycan synthesis</keyword>
<dbReference type="InterPro" id="IPR018044">
    <property type="entry name" value="Peptidase_S11"/>
</dbReference>
<dbReference type="GO" id="GO:0009002">
    <property type="term" value="F:serine-type D-Ala-D-Ala carboxypeptidase activity"/>
    <property type="evidence" value="ECO:0007669"/>
    <property type="project" value="UniProtKB-EC"/>
</dbReference>
<dbReference type="NCBIfam" id="NF038273">
    <property type="entry name" value="strep_PBP3"/>
    <property type="match status" value="1"/>
</dbReference>
<evidence type="ECO:0000256" key="11">
    <source>
        <dbReference type="ARBA" id="ARBA00023316"/>
    </source>
</evidence>
<dbReference type="GO" id="GO:0006508">
    <property type="term" value="P:proteolysis"/>
    <property type="evidence" value="ECO:0007669"/>
    <property type="project" value="UniProtKB-KW"/>
</dbReference>
<dbReference type="PRINTS" id="PR00725">
    <property type="entry name" value="DADACBPTASE1"/>
</dbReference>
<keyword evidence="5 18" id="KW-0121">Carboxypeptidase</keyword>
<comment type="similarity">
    <text evidence="3 15">Belongs to the peptidase S11 family.</text>
</comment>
<evidence type="ECO:0000256" key="15">
    <source>
        <dbReference type="RuleBase" id="RU004016"/>
    </source>
</evidence>
<feature type="chain" id="PRO_5015850777" description="serine-type D-Ala-D-Ala carboxypeptidase" evidence="16">
    <location>
        <begin position="22"/>
        <end position="412"/>
    </location>
</feature>
<proteinExistence type="inferred from homology"/>
<keyword evidence="9" id="KW-0133">Cell shape</keyword>
<evidence type="ECO:0000256" key="5">
    <source>
        <dbReference type="ARBA" id="ARBA00022645"/>
    </source>
</evidence>
<comment type="function">
    <text evidence="1">Removes C-terminal D-alanyl residues from sugar-peptide cell wall precursors.</text>
</comment>
<dbReference type="OrthoDB" id="9791132at2"/>
<dbReference type="SUPFAM" id="SSF69189">
    <property type="entry name" value="Penicillin-binding protein associated domain"/>
    <property type="match status" value="1"/>
</dbReference>
<dbReference type="GO" id="GO:0009252">
    <property type="term" value="P:peptidoglycan biosynthetic process"/>
    <property type="evidence" value="ECO:0007669"/>
    <property type="project" value="UniProtKB-UniPathway"/>
</dbReference>
<feature type="active site" evidence="13">
    <location>
        <position position="119"/>
    </location>
</feature>
<dbReference type="GO" id="GO:0071555">
    <property type="term" value="P:cell wall organization"/>
    <property type="evidence" value="ECO:0007669"/>
    <property type="project" value="UniProtKB-KW"/>
</dbReference>
<dbReference type="InterPro" id="IPR015956">
    <property type="entry name" value="Peniciliin-bd_prot_C_sf"/>
</dbReference>
<dbReference type="Gene3D" id="2.60.410.10">
    <property type="entry name" value="D-Ala-D-Ala carboxypeptidase, C-terminal domain"/>
    <property type="match status" value="1"/>
</dbReference>
<dbReference type="Gene3D" id="3.40.710.10">
    <property type="entry name" value="DD-peptidase/beta-lactamase superfamily"/>
    <property type="match status" value="1"/>
</dbReference>
<reference evidence="18 19" key="1">
    <citation type="submission" date="2018-06" db="EMBL/GenBank/DDBJ databases">
        <authorList>
            <consortium name="Pathogen Informatics"/>
            <person name="Doyle S."/>
        </authorList>
    </citation>
    <scope>NUCLEOTIDE SEQUENCE [LARGE SCALE GENOMIC DNA]</scope>
    <source>
        <strain evidence="18 19">NCTC12278</strain>
    </source>
</reference>
<dbReference type="EC" id="3.4.16.4" evidence="4"/>
<evidence type="ECO:0000256" key="8">
    <source>
        <dbReference type="ARBA" id="ARBA00022801"/>
    </source>
</evidence>
<evidence type="ECO:0000259" key="17">
    <source>
        <dbReference type="SMART" id="SM00936"/>
    </source>
</evidence>
<evidence type="ECO:0000256" key="10">
    <source>
        <dbReference type="ARBA" id="ARBA00022984"/>
    </source>
</evidence>
<dbReference type="Pfam" id="PF00768">
    <property type="entry name" value="Peptidase_S11"/>
    <property type="match status" value="1"/>
</dbReference>
<evidence type="ECO:0000256" key="13">
    <source>
        <dbReference type="PIRSR" id="PIRSR618044-1"/>
    </source>
</evidence>
<gene>
    <name evidence="18" type="primary">dacA</name>
    <name evidence="18" type="ORF">NCTC12278_00279</name>
</gene>
<evidence type="ECO:0000313" key="19">
    <source>
        <dbReference type="Proteomes" id="UP000249495"/>
    </source>
</evidence>
<feature type="binding site" evidence="14">
    <location>
        <position position="239"/>
    </location>
    <ligand>
        <name>substrate</name>
    </ligand>
</feature>
<evidence type="ECO:0000256" key="16">
    <source>
        <dbReference type="SAM" id="SignalP"/>
    </source>
</evidence>
<dbReference type="InterPro" id="IPR012907">
    <property type="entry name" value="Peptidase_S11_C"/>
</dbReference>
<dbReference type="PANTHER" id="PTHR21581">
    <property type="entry name" value="D-ALANYL-D-ALANINE CARBOXYPEPTIDASE"/>
    <property type="match status" value="1"/>
</dbReference>
<dbReference type="EMBL" id="LS483343">
    <property type="protein sequence ID" value="SQF39326.1"/>
    <property type="molecule type" value="Genomic_DNA"/>
</dbReference>
<dbReference type="Pfam" id="PF07943">
    <property type="entry name" value="PBP5_C"/>
    <property type="match status" value="1"/>
</dbReference>
<evidence type="ECO:0000256" key="4">
    <source>
        <dbReference type="ARBA" id="ARBA00012448"/>
    </source>
</evidence>
<dbReference type="SMART" id="SM00936">
    <property type="entry name" value="PBP5_C"/>
    <property type="match status" value="1"/>
</dbReference>
<dbReference type="InterPro" id="IPR001967">
    <property type="entry name" value="Peptidase_S11_N"/>
</dbReference>
<dbReference type="InterPro" id="IPR012338">
    <property type="entry name" value="Beta-lactam/transpept-like"/>
</dbReference>
<keyword evidence="7 16" id="KW-0732">Signal</keyword>
<feature type="domain" description="Peptidase S11 D-Ala-D-Ala carboxypeptidase A C-terminal" evidence="17">
    <location>
        <begin position="293"/>
        <end position="393"/>
    </location>
</feature>
<dbReference type="AlphaFoldDB" id="A0A2X3W4M9"/>
<evidence type="ECO:0000256" key="12">
    <source>
        <dbReference type="ARBA" id="ARBA00034000"/>
    </source>
</evidence>
<comment type="catalytic activity">
    <reaction evidence="12">
        <text>Preferential cleavage: (Ac)2-L-Lys-D-Ala-|-D-Ala. Also transpeptidation of peptidyl-alanyl moieties that are N-acyl substituents of D-alanine.</text>
        <dbReference type="EC" id="3.4.16.4"/>
    </reaction>
</comment>
<dbReference type="SUPFAM" id="SSF56601">
    <property type="entry name" value="beta-lactamase/transpeptidase-like"/>
    <property type="match status" value="1"/>
</dbReference>
<feature type="signal peptide" evidence="16">
    <location>
        <begin position="1"/>
        <end position="21"/>
    </location>
</feature>
<evidence type="ECO:0000313" key="18">
    <source>
        <dbReference type="EMBL" id="SQF39326.1"/>
    </source>
</evidence>
<dbReference type="UniPathway" id="UPA00219"/>
<name>A0A2X3W4M9_9STRE</name>
<evidence type="ECO:0000256" key="1">
    <source>
        <dbReference type="ARBA" id="ARBA00003217"/>
    </source>
</evidence>
<dbReference type="RefSeq" id="WP_026161978.1">
    <property type="nucleotide sequence ID" value="NZ_JBGXSR010000146.1"/>
</dbReference>
<feature type="active site" description="Acyl-ester intermediate" evidence="13">
    <location>
        <position position="56"/>
    </location>
</feature>